<proteinExistence type="predicted"/>
<keyword evidence="1" id="KW-0812">Transmembrane</keyword>
<sequence length="213" mass="24198">MALRYLASRARITSVAAASLRRPPVPGPRVLSPLAARFRPLSTKVELHGELDSTLISSFNAHIFLRISSRCKVLKVATIHFGMKRKRTIPDWHINGDKFQRVLTWKGPKLSEKEAEEQVAKLKRLFGEDFTISENLFDETMVAIFKAVRSAISWCGVFVCIILAVVIYEGVTGHEVFTKNPEKDDAKQIKMENERLQRENTAFHGIEHVVRVM</sequence>
<organism evidence="2 3">
    <name type="scientific">Eragrostis curvula</name>
    <name type="common">weeping love grass</name>
    <dbReference type="NCBI Taxonomy" id="38414"/>
    <lineage>
        <taxon>Eukaryota</taxon>
        <taxon>Viridiplantae</taxon>
        <taxon>Streptophyta</taxon>
        <taxon>Embryophyta</taxon>
        <taxon>Tracheophyta</taxon>
        <taxon>Spermatophyta</taxon>
        <taxon>Magnoliopsida</taxon>
        <taxon>Liliopsida</taxon>
        <taxon>Poales</taxon>
        <taxon>Poaceae</taxon>
        <taxon>PACMAD clade</taxon>
        <taxon>Chloridoideae</taxon>
        <taxon>Eragrostideae</taxon>
        <taxon>Eragrostidinae</taxon>
        <taxon>Eragrostis</taxon>
    </lineage>
</organism>
<name>A0A5J9SYJ3_9POAL</name>
<evidence type="ECO:0000256" key="1">
    <source>
        <dbReference type="SAM" id="Phobius"/>
    </source>
</evidence>
<dbReference type="AlphaFoldDB" id="A0A5J9SYJ3"/>
<keyword evidence="3" id="KW-1185">Reference proteome</keyword>
<feature type="non-terminal residue" evidence="2">
    <location>
        <position position="213"/>
    </location>
</feature>
<evidence type="ECO:0000313" key="3">
    <source>
        <dbReference type="Proteomes" id="UP000324897"/>
    </source>
</evidence>
<reference evidence="2 3" key="1">
    <citation type="journal article" date="2019" name="Sci. Rep.">
        <title>A high-quality genome of Eragrostis curvula grass provides insights into Poaceae evolution and supports new strategies to enhance forage quality.</title>
        <authorList>
            <person name="Carballo J."/>
            <person name="Santos B.A.C.M."/>
            <person name="Zappacosta D."/>
            <person name="Garbus I."/>
            <person name="Selva J.P."/>
            <person name="Gallo C.A."/>
            <person name="Diaz A."/>
            <person name="Albertini E."/>
            <person name="Caccamo M."/>
            <person name="Echenique V."/>
        </authorList>
    </citation>
    <scope>NUCLEOTIDE SEQUENCE [LARGE SCALE GENOMIC DNA]</scope>
    <source>
        <strain evidence="3">cv. Victoria</strain>
        <tissue evidence="2">Leaf</tissue>
    </source>
</reference>
<dbReference type="Proteomes" id="UP000324897">
    <property type="component" value="Unassembled WGS sequence"/>
</dbReference>
<keyword evidence="1" id="KW-1133">Transmembrane helix</keyword>
<gene>
    <name evidence="2" type="ORF">EJB05_50366</name>
</gene>
<dbReference type="Gramene" id="TVU04075">
    <property type="protein sequence ID" value="TVU04075"/>
    <property type="gene ID" value="EJB05_50366"/>
</dbReference>
<feature type="transmembrane region" description="Helical" evidence="1">
    <location>
        <begin position="151"/>
        <end position="171"/>
    </location>
</feature>
<comment type="caution">
    <text evidence="2">The sequence shown here is derived from an EMBL/GenBank/DDBJ whole genome shotgun (WGS) entry which is preliminary data.</text>
</comment>
<evidence type="ECO:0000313" key="2">
    <source>
        <dbReference type="EMBL" id="TVU04075.1"/>
    </source>
</evidence>
<protein>
    <submittedName>
        <fullName evidence="2">Uncharacterized protein</fullName>
    </submittedName>
</protein>
<dbReference type="EMBL" id="RWGY01000102">
    <property type="protein sequence ID" value="TVU04075.1"/>
    <property type="molecule type" value="Genomic_DNA"/>
</dbReference>
<accession>A0A5J9SYJ3</accession>
<keyword evidence="1" id="KW-0472">Membrane</keyword>